<keyword evidence="13" id="KW-1185">Reference proteome</keyword>
<dbReference type="Gene3D" id="3.40.50.200">
    <property type="entry name" value="Peptidase S8/S53 domain"/>
    <property type="match status" value="1"/>
</dbReference>
<feature type="binding site" evidence="8">
    <location>
        <position position="563"/>
    </location>
    <ligand>
        <name>Ca(2+)</name>
        <dbReference type="ChEBI" id="CHEBI:29108"/>
    </ligand>
</feature>
<dbReference type="GO" id="GO:0008240">
    <property type="term" value="F:tripeptidyl-peptidase activity"/>
    <property type="evidence" value="ECO:0007669"/>
    <property type="project" value="TreeGrafter"/>
</dbReference>
<evidence type="ECO:0000256" key="5">
    <source>
        <dbReference type="ARBA" id="ARBA00022825"/>
    </source>
</evidence>
<feature type="domain" description="Peptidase S53" evidence="11">
    <location>
        <begin position="209"/>
        <end position="581"/>
    </location>
</feature>
<evidence type="ECO:0000256" key="10">
    <source>
        <dbReference type="SAM" id="SignalP"/>
    </source>
</evidence>
<dbReference type="InterPro" id="IPR030400">
    <property type="entry name" value="Sedolisin_dom"/>
</dbReference>
<dbReference type="PROSITE" id="PS51695">
    <property type="entry name" value="SEDOLISIN"/>
    <property type="match status" value="1"/>
</dbReference>
<feature type="region of interest" description="Disordered" evidence="9">
    <location>
        <begin position="184"/>
        <end position="205"/>
    </location>
</feature>
<evidence type="ECO:0000256" key="1">
    <source>
        <dbReference type="ARBA" id="ARBA00004239"/>
    </source>
</evidence>
<feature type="binding site" evidence="8">
    <location>
        <position position="529"/>
    </location>
    <ligand>
        <name>Ca(2+)</name>
        <dbReference type="ChEBI" id="CHEBI:29108"/>
    </ligand>
</feature>
<dbReference type="Proteomes" id="UP000781932">
    <property type="component" value="Unassembled WGS sequence"/>
</dbReference>
<dbReference type="GO" id="GO:0005576">
    <property type="term" value="C:extracellular region"/>
    <property type="evidence" value="ECO:0007669"/>
    <property type="project" value="UniProtKB-SubCell"/>
</dbReference>
<keyword evidence="5" id="KW-0720">Serine protease</keyword>
<dbReference type="CDD" id="cd11377">
    <property type="entry name" value="Pro-peptidase_S53"/>
    <property type="match status" value="1"/>
</dbReference>
<gene>
    <name evidence="12" type="ORF">CkaCkLH20_01643</name>
</gene>
<dbReference type="Pfam" id="PF09286">
    <property type="entry name" value="Pro-kuma_activ"/>
    <property type="match status" value="1"/>
</dbReference>
<dbReference type="InterPro" id="IPR015366">
    <property type="entry name" value="S53_propep"/>
</dbReference>
<keyword evidence="6 8" id="KW-0106">Calcium</keyword>
<keyword evidence="2" id="KW-0645">Protease</keyword>
<evidence type="ECO:0000256" key="9">
    <source>
        <dbReference type="SAM" id="MobiDB-lite"/>
    </source>
</evidence>
<evidence type="ECO:0000313" key="12">
    <source>
        <dbReference type="EMBL" id="KAF9880601.1"/>
    </source>
</evidence>
<evidence type="ECO:0000256" key="3">
    <source>
        <dbReference type="ARBA" id="ARBA00022723"/>
    </source>
</evidence>
<evidence type="ECO:0000313" key="13">
    <source>
        <dbReference type="Proteomes" id="UP000781932"/>
    </source>
</evidence>
<dbReference type="OrthoDB" id="409122at2759"/>
<dbReference type="PANTHER" id="PTHR14218">
    <property type="entry name" value="PROTEASE S8 TRIPEPTIDYL PEPTIDASE I CLN2"/>
    <property type="match status" value="1"/>
</dbReference>
<keyword evidence="7" id="KW-0865">Zymogen</keyword>
<evidence type="ECO:0000256" key="7">
    <source>
        <dbReference type="ARBA" id="ARBA00023145"/>
    </source>
</evidence>
<evidence type="ECO:0000259" key="11">
    <source>
        <dbReference type="PROSITE" id="PS51695"/>
    </source>
</evidence>
<dbReference type="SMART" id="SM00944">
    <property type="entry name" value="Pro-kuma_activ"/>
    <property type="match status" value="1"/>
</dbReference>
<evidence type="ECO:0000256" key="8">
    <source>
        <dbReference type="PROSITE-ProRule" id="PRU01032"/>
    </source>
</evidence>
<feature type="binding site" evidence="8">
    <location>
        <position position="530"/>
    </location>
    <ligand>
        <name>Ca(2+)</name>
        <dbReference type="ChEBI" id="CHEBI:29108"/>
    </ligand>
</feature>
<dbReference type="CDD" id="cd04056">
    <property type="entry name" value="Peptidases_S53"/>
    <property type="match status" value="1"/>
</dbReference>
<evidence type="ECO:0000256" key="4">
    <source>
        <dbReference type="ARBA" id="ARBA00022801"/>
    </source>
</evidence>
<dbReference type="RefSeq" id="XP_038750062.1">
    <property type="nucleotide sequence ID" value="XM_038884362.1"/>
</dbReference>
<dbReference type="GO" id="GO:0046872">
    <property type="term" value="F:metal ion binding"/>
    <property type="evidence" value="ECO:0007669"/>
    <property type="project" value="UniProtKB-UniRule"/>
</dbReference>
<evidence type="ECO:0000256" key="6">
    <source>
        <dbReference type="ARBA" id="ARBA00022837"/>
    </source>
</evidence>
<dbReference type="InterPro" id="IPR036852">
    <property type="entry name" value="Peptidase_S8/S53_dom_sf"/>
</dbReference>
<dbReference type="GO" id="GO:0004252">
    <property type="term" value="F:serine-type endopeptidase activity"/>
    <property type="evidence" value="ECO:0007669"/>
    <property type="project" value="InterPro"/>
</dbReference>
<dbReference type="GeneID" id="62157436"/>
<protein>
    <recommendedName>
        <fullName evidence="11">Peptidase S53 domain-containing protein</fullName>
    </recommendedName>
</protein>
<dbReference type="GO" id="GO:0006508">
    <property type="term" value="P:proteolysis"/>
    <property type="evidence" value="ECO:0007669"/>
    <property type="project" value="UniProtKB-KW"/>
</dbReference>
<sequence>MRFLLFLSIVSAVLGTTTTNTVTEEKPTSTPSPGTDHRAIIALTLHPEDPDLLERTLYDVSTPGSPRYGKYLTREEALSLTKPSNASFETVAQWLDMNGVPTGEMTTGYDWIRVPMKYSAAQNLFDTDMSFSMLPGDVIIPSIDSYTVPEKLVSHIAMIQCIHPLKPETNDHILPEEHFVSQMLGPDSSSWKEKYGDDATTRPDNKSQLMIPHRVKELYGVNSTDEPAPGLFIGVAGFMGQKPGLRSLWTYMLSYVRPLRLKTFSAAIINGGDMRGDDEGIIANLDVQLVAGLAPHIPIRFYSVGGNGPKVPDLDAPDTIYGLYDDVIEPWFEFAQHLLSLPDEELPRVVTIAYGENEQLIPKPYAQKVCRMFGQLGTRGVSVITASGKTCPWVTAVAATTKTHPEEAADEDVDGFMFTSSGGFSDYFPRPKYQDREVEKWLKGNGDRGRDYFNPEGRAVPDVSAQGGKNLPYIHNLENREDGVGTNAAAPIFAAIIALLNNERALDGKPYLGFLNPWLYGEGSKGLVDIRLGRNRGCVGKSYTGDPAPIIPEAGFEATSGWDPVTGLGTPFYETLKQVQP</sequence>
<reference evidence="12" key="1">
    <citation type="submission" date="2020-03" db="EMBL/GenBank/DDBJ databases">
        <authorList>
            <person name="He L."/>
        </authorList>
    </citation>
    <scope>NUCLEOTIDE SEQUENCE</scope>
    <source>
        <strain evidence="12">CkLH20</strain>
    </source>
</reference>
<organism evidence="12 13">
    <name type="scientific">Colletotrichum karsti</name>
    <dbReference type="NCBI Taxonomy" id="1095194"/>
    <lineage>
        <taxon>Eukaryota</taxon>
        <taxon>Fungi</taxon>
        <taxon>Dikarya</taxon>
        <taxon>Ascomycota</taxon>
        <taxon>Pezizomycotina</taxon>
        <taxon>Sordariomycetes</taxon>
        <taxon>Hypocreomycetidae</taxon>
        <taxon>Glomerellales</taxon>
        <taxon>Glomerellaceae</taxon>
        <taxon>Colletotrichum</taxon>
        <taxon>Colletotrichum boninense species complex</taxon>
    </lineage>
</organism>
<comment type="caution">
    <text evidence="8">Lacks conserved residue(s) required for the propagation of feature annotation.</text>
</comment>
<keyword evidence="3 8" id="KW-0479">Metal-binding</keyword>
<dbReference type="AlphaFoldDB" id="A0A9P6IEV0"/>
<comment type="cofactor">
    <cofactor evidence="8">
        <name>Ca(2+)</name>
        <dbReference type="ChEBI" id="CHEBI:29108"/>
    </cofactor>
    <text evidence="8">Binds 1 Ca(2+) ion per subunit.</text>
</comment>
<dbReference type="SUPFAM" id="SSF52743">
    <property type="entry name" value="Subtilisin-like"/>
    <property type="match status" value="1"/>
</dbReference>
<keyword evidence="4" id="KW-0378">Hydrolase</keyword>
<comment type="caution">
    <text evidence="12">The sequence shown here is derived from an EMBL/GenBank/DDBJ whole genome shotgun (WGS) entry which is preliminary data.</text>
</comment>
<dbReference type="SUPFAM" id="SSF54897">
    <property type="entry name" value="Protease propeptides/inhibitors"/>
    <property type="match status" value="1"/>
</dbReference>
<feature type="chain" id="PRO_5040305541" description="Peptidase S53 domain-containing protein" evidence="10">
    <location>
        <begin position="16"/>
        <end position="581"/>
    </location>
</feature>
<feature type="signal peptide" evidence="10">
    <location>
        <begin position="1"/>
        <end position="15"/>
    </location>
</feature>
<dbReference type="InterPro" id="IPR050819">
    <property type="entry name" value="Tripeptidyl-peptidase_I"/>
</dbReference>
<feature type="compositionally biased region" description="Basic and acidic residues" evidence="9">
    <location>
        <begin position="190"/>
        <end position="205"/>
    </location>
</feature>
<proteinExistence type="predicted"/>
<dbReference type="PANTHER" id="PTHR14218:SF10">
    <property type="entry name" value="PEPTIDASE S53 DOMAIN-CONTAINING PROTEIN"/>
    <property type="match status" value="1"/>
</dbReference>
<feature type="binding site" evidence="8">
    <location>
        <position position="561"/>
    </location>
    <ligand>
        <name>Ca(2+)</name>
        <dbReference type="ChEBI" id="CHEBI:29108"/>
    </ligand>
</feature>
<name>A0A9P6IEV0_9PEZI</name>
<dbReference type="EMBL" id="JAATWM020000004">
    <property type="protein sequence ID" value="KAF9880601.1"/>
    <property type="molecule type" value="Genomic_DNA"/>
</dbReference>
<comment type="subcellular location">
    <subcellularLocation>
        <location evidence="1">Secreted</location>
        <location evidence="1">Extracellular space</location>
    </subcellularLocation>
</comment>
<keyword evidence="10" id="KW-0732">Signal</keyword>
<evidence type="ECO:0000256" key="2">
    <source>
        <dbReference type="ARBA" id="ARBA00022670"/>
    </source>
</evidence>
<accession>A0A9P6IEV0</accession>
<reference evidence="12" key="2">
    <citation type="submission" date="2020-11" db="EMBL/GenBank/DDBJ databases">
        <title>Whole genome sequencing of Colletotrichum sp.</title>
        <authorList>
            <person name="Li H."/>
        </authorList>
    </citation>
    <scope>NUCLEOTIDE SEQUENCE</scope>
    <source>
        <strain evidence="12">CkLH20</strain>
    </source>
</reference>